<dbReference type="OrthoDB" id="9797508at2"/>
<dbReference type="Gene3D" id="3.30.300.20">
    <property type="match status" value="1"/>
</dbReference>
<comment type="similarity">
    <text evidence="1">Belongs to the OsmC/Ohr family.</text>
</comment>
<comment type="caution">
    <text evidence="2">The sequence shown here is derived from an EMBL/GenBank/DDBJ whole genome shotgun (WGS) entry which is preliminary data.</text>
</comment>
<dbReference type="NCBIfam" id="TIGR03561">
    <property type="entry name" value="organ_hyd_perox"/>
    <property type="match status" value="1"/>
</dbReference>
<dbReference type="InterPro" id="IPR036102">
    <property type="entry name" value="OsmC/Ohrsf"/>
</dbReference>
<dbReference type="InterPro" id="IPR019953">
    <property type="entry name" value="OHR"/>
</dbReference>
<evidence type="ECO:0000313" key="2">
    <source>
        <dbReference type="EMBL" id="RIV37631.1"/>
    </source>
</evidence>
<keyword evidence="3" id="KW-1185">Reference proteome</keyword>
<accession>A0A418MTR6</accession>
<sequence length="147" mass="15006">MSGATVPVEVIYTASVRVSGGRGGRAESLTGTLQVDLTRPAQRGPQAPGTDPEELFAAGYAACFDSALAVAARLEGVRTGPTSVTASVSLGPTDDGRYAIAVTLVVSAPDCPQDQLDLAVAAADRLCPYSNALRGNTTVTIQADGRR</sequence>
<dbReference type="Gene3D" id="2.20.25.10">
    <property type="match status" value="1"/>
</dbReference>
<dbReference type="Proteomes" id="UP000283832">
    <property type="component" value="Unassembled WGS sequence"/>
</dbReference>
<reference evidence="2 3" key="1">
    <citation type="submission" date="2018-08" db="EMBL/GenBank/DDBJ databases">
        <title>Jishengella sp. nov., isolated from a root of Azadirachta indica A. Juss. var. siamensis Valenton.</title>
        <authorList>
            <person name="Kuncharoen N."/>
            <person name="Tanasupawat S."/>
            <person name="Kudo T."/>
            <person name="Ohkuma M."/>
        </authorList>
    </citation>
    <scope>NUCLEOTIDE SEQUENCE [LARGE SCALE GENOMIC DNA]</scope>
    <source>
        <strain evidence="2 3">AZ1-13</strain>
    </source>
</reference>
<dbReference type="EMBL" id="QXEC01000013">
    <property type="protein sequence ID" value="RIV37631.1"/>
    <property type="molecule type" value="Genomic_DNA"/>
</dbReference>
<evidence type="ECO:0000313" key="3">
    <source>
        <dbReference type="Proteomes" id="UP000283832"/>
    </source>
</evidence>
<dbReference type="InterPro" id="IPR015946">
    <property type="entry name" value="KH_dom-like_a/b"/>
</dbReference>
<dbReference type="GO" id="GO:0006979">
    <property type="term" value="P:response to oxidative stress"/>
    <property type="evidence" value="ECO:0007669"/>
    <property type="project" value="InterPro"/>
</dbReference>
<dbReference type="RefSeq" id="WP_119577135.1">
    <property type="nucleotide sequence ID" value="NZ_QXEC01000013.1"/>
</dbReference>
<gene>
    <name evidence="2" type="ORF">D2L64_15515</name>
</gene>
<protein>
    <submittedName>
        <fullName evidence="2">Ohr family peroxiredoxin</fullName>
    </submittedName>
</protein>
<dbReference type="PANTHER" id="PTHR33797:SF2">
    <property type="entry name" value="ORGANIC HYDROPEROXIDE RESISTANCE PROTEIN-LIKE"/>
    <property type="match status" value="1"/>
</dbReference>
<name>A0A418MTR6_9ACTN</name>
<dbReference type="SUPFAM" id="SSF82784">
    <property type="entry name" value="OsmC-like"/>
    <property type="match status" value="1"/>
</dbReference>
<evidence type="ECO:0000256" key="1">
    <source>
        <dbReference type="ARBA" id="ARBA00007378"/>
    </source>
</evidence>
<dbReference type="PANTHER" id="PTHR33797">
    <property type="entry name" value="ORGANIC HYDROPEROXIDE RESISTANCE PROTEIN-LIKE"/>
    <property type="match status" value="1"/>
</dbReference>
<dbReference type="AlphaFoldDB" id="A0A418MTR6"/>
<dbReference type="Pfam" id="PF02566">
    <property type="entry name" value="OsmC"/>
    <property type="match status" value="1"/>
</dbReference>
<organism evidence="2 3">
    <name type="scientific">Micromonospora radicis</name>
    <dbReference type="NCBI Taxonomy" id="1894971"/>
    <lineage>
        <taxon>Bacteria</taxon>
        <taxon>Bacillati</taxon>
        <taxon>Actinomycetota</taxon>
        <taxon>Actinomycetes</taxon>
        <taxon>Micromonosporales</taxon>
        <taxon>Micromonosporaceae</taxon>
        <taxon>Micromonospora</taxon>
    </lineage>
</organism>
<dbReference type="InterPro" id="IPR003718">
    <property type="entry name" value="OsmC/Ohr_fam"/>
</dbReference>
<proteinExistence type="inferred from homology"/>